<dbReference type="KEGG" id="sjp:SJA_C1-31560"/>
<keyword evidence="1" id="KW-0812">Transmembrane</keyword>
<reference evidence="2 3" key="1">
    <citation type="journal article" date="2010" name="J. Bacteriol.">
        <title>Complete genome sequence of the representative gamma-hexachlorocyclohexane-degrading bacterium Sphingobium japonicum UT26.</title>
        <authorList>
            <person name="Nagata Y."/>
            <person name="Ohtsubo Y."/>
            <person name="Endo R."/>
            <person name="Ichikawa N."/>
            <person name="Ankai A."/>
            <person name="Oguchi A."/>
            <person name="Fukui S."/>
            <person name="Fujita N."/>
            <person name="Tsuda M."/>
        </authorList>
    </citation>
    <scope>NUCLEOTIDE SEQUENCE [LARGE SCALE GENOMIC DNA]</scope>
    <source>
        <strain evidence="3">DSM 16413 / CCM 7287 / MTCC 6362 / UT26 / NBRC 101211 / UT26S</strain>
    </source>
</reference>
<dbReference type="HOGENOM" id="CLU_1905424_0_0_5"/>
<accession>D4Z5V8</accession>
<proteinExistence type="predicted"/>
<dbReference type="Proteomes" id="UP000007753">
    <property type="component" value="Chromosome 1"/>
</dbReference>
<evidence type="ECO:0000313" key="2">
    <source>
        <dbReference type="EMBL" id="BAI97990.1"/>
    </source>
</evidence>
<keyword evidence="3" id="KW-1185">Reference proteome</keyword>
<keyword evidence="1" id="KW-0472">Membrane</keyword>
<feature type="transmembrane region" description="Helical" evidence="1">
    <location>
        <begin position="68"/>
        <end position="91"/>
    </location>
</feature>
<dbReference type="STRING" id="452662.SJA_C1-31560"/>
<evidence type="ECO:0000256" key="1">
    <source>
        <dbReference type="SAM" id="Phobius"/>
    </source>
</evidence>
<protein>
    <submittedName>
        <fullName evidence="2">Uncharacterized protein</fullName>
    </submittedName>
</protein>
<keyword evidence="1" id="KW-1133">Transmembrane helix</keyword>
<evidence type="ECO:0000313" key="3">
    <source>
        <dbReference type="Proteomes" id="UP000007753"/>
    </source>
</evidence>
<sequence length="133" mass="14500">MNWSNALIWLALLAIILLLSGGRSTRHSPDNWRVAIAFAIFVASLACSPIFSLYLSELWGLKLGTGSLLAFAWAGAFISLPLSLLCARAFGPDTYGTYVAYLERSGRAKMQVIWAIWFGVSAVLLAYGIVRLS</sequence>
<feature type="transmembrane region" description="Helical" evidence="1">
    <location>
        <begin position="34"/>
        <end position="56"/>
    </location>
</feature>
<name>D4Z5V8_SPHIU</name>
<dbReference type="EMBL" id="AP010803">
    <property type="protein sequence ID" value="BAI97990.1"/>
    <property type="molecule type" value="Genomic_DNA"/>
</dbReference>
<organism evidence="2 3">
    <name type="scientific">Sphingobium indicum (strain DSM 16413 / CCM 7287 / MTCC 6362 / UT26 / NBRC 101211 / UT26S)</name>
    <name type="common">Sphingobium japonicum</name>
    <dbReference type="NCBI Taxonomy" id="452662"/>
    <lineage>
        <taxon>Bacteria</taxon>
        <taxon>Pseudomonadati</taxon>
        <taxon>Pseudomonadota</taxon>
        <taxon>Alphaproteobacteria</taxon>
        <taxon>Sphingomonadales</taxon>
        <taxon>Sphingomonadaceae</taxon>
        <taxon>Sphingobium</taxon>
    </lineage>
</organism>
<dbReference type="AlphaFoldDB" id="D4Z5V8"/>
<gene>
    <name evidence="2" type="ordered locus">SJA_C1-31560</name>
</gene>
<feature type="transmembrane region" description="Helical" evidence="1">
    <location>
        <begin position="111"/>
        <end position="130"/>
    </location>
</feature>